<evidence type="ECO:0000256" key="1">
    <source>
        <dbReference type="ARBA" id="ARBA00022448"/>
    </source>
</evidence>
<feature type="region of interest" description="Disordered" evidence="4">
    <location>
        <begin position="331"/>
        <end position="352"/>
    </location>
</feature>
<protein>
    <submittedName>
        <fullName evidence="6">ATP-binding cassette domain-containing protein</fullName>
    </submittedName>
</protein>
<comment type="caution">
    <text evidence="6">The sequence shown here is derived from an EMBL/GenBank/DDBJ whole genome shotgun (WGS) entry which is preliminary data.</text>
</comment>
<dbReference type="PANTHER" id="PTHR42711">
    <property type="entry name" value="ABC TRANSPORTER ATP-BINDING PROTEIN"/>
    <property type="match status" value="1"/>
</dbReference>
<dbReference type="EMBL" id="JABFOR010000056">
    <property type="protein sequence ID" value="NOJ73752.1"/>
    <property type="molecule type" value="Genomic_DNA"/>
</dbReference>
<evidence type="ECO:0000259" key="5">
    <source>
        <dbReference type="PROSITE" id="PS50893"/>
    </source>
</evidence>
<gene>
    <name evidence="6" type="ORF">HMI46_24880</name>
</gene>
<dbReference type="Pfam" id="PF00005">
    <property type="entry name" value="ABC_tran"/>
    <property type="match status" value="1"/>
</dbReference>
<feature type="domain" description="ABC transporter" evidence="5">
    <location>
        <begin position="4"/>
        <end position="257"/>
    </location>
</feature>
<evidence type="ECO:0000256" key="2">
    <source>
        <dbReference type="ARBA" id="ARBA00022741"/>
    </source>
</evidence>
<keyword evidence="3 6" id="KW-0067">ATP-binding</keyword>
<organism evidence="6 7">
    <name type="scientific">Paenibacillus alvei</name>
    <name type="common">Bacillus alvei</name>
    <dbReference type="NCBI Taxonomy" id="44250"/>
    <lineage>
        <taxon>Bacteria</taxon>
        <taxon>Bacillati</taxon>
        <taxon>Bacillota</taxon>
        <taxon>Bacilli</taxon>
        <taxon>Bacillales</taxon>
        <taxon>Paenibacillaceae</taxon>
        <taxon>Paenibacillus</taxon>
    </lineage>
</organism>
<accession>A0AAP7A4J2</accession>
<evidence type="ECO:0000313" key="7">
    <source>
        <dbReference type="Proteomes" id="UP000552038"/>
    </source>
</evidence>
<dbReference type="GO" id="GO:0016887">
    <property type="term" value="F:ATP hydrolysis activity"/>
    <property type="evidence" value="ECO:0007669"/>
    <property type="project" value="InterPro"/>
</dbReference>
<dbReference type="AlphaFoldDB" id="A0AAP7A4J2"/>
<dbReference type="SUPFAM" id="SSF52540">
    <property type="entry name" value="P-loop containing nucleoside triphosphate hydrolases"/>
    <property type="match status" value="1"/>
</dbReference>
<dbReference type="PANTHER" id="PTHR42711:SF4">
    <property type="entry name" value="ABC TRANSPORTER RELATED"/>
    <property type="match status" value="1"/>
</dbReference>
<reference evidence="6 7" key="1">
    <citation type="submission" date="2020-05" db="EMBL/GenBank/DDBJ databases">
        <title>Whole genome sequencing and identification of novel metabolites from Paenibacillus alvei strain JR949.</title>
        <authorList>
            <person name="Rajendhran J."/>
            <person name="Sree Pranav P."/>
            <person name="Mahalakshmi B."/>
            <person name="Karthikeyan R."/>
        </authorList>
    </citation>
    <scope>NUCLEOTIDE SEQUENCE [LARGE SCALE GENOMIC DNA]</scope>
    <source>
        <strain evidence="6 7">JR949</strain>
    </source>
</reference>
<sequence>MSAIRVKQLSKTFAYYQKQSGLKHSLRNLFHREQLYRHAVSSISFDIEQGEAVGFIGPNGAGKTTTLKMLSGILHPTAGEARVLGYVPWERQQAFKRRFAIVMGQKSQLWWDLPANESIYLNKCIYGVDDREYRLTLDELAELLDVKHLLGVQVRRLSLGERMKMEMIAALIHRPQLLFLDEPTLGLDFAAQHNVRQFLKAYREEKKATILLTSHYMRDIEHVCSRALVIHSGAIAYDGELSRMSGSFGRRKRMKVRFTSFVPPEQLHELVSLLAEVREHQGMSAELEVASEEVKPLARLLLDHDLVEDWTVEEVPVEEIIERLYTAKCAEREGEEKDGETAGTEARHASEG</sequence>
<name>A0AAP7A4J2_PAEAL</name>
<dbReference type="RefSeq" id="WP_171419524.1">
    <property type="nucleotide sequence ID" value="NZ_JABFOR010000056.1"/>
</dbReference>
<dbReference type="InterPro" id="IPR003439">
    <property type="entry name" value="ABC_transporter-like_ATP-bd"/>
</dbReference>
<dbReference type="InterPro" id="IPR027417">
    <property type="entry name" value="P-loop_NTPase"/>
</dbReference>
<dbReference type="GO" id="GO:0005524">
    <property type="term" value="F:ATP binding"/>
    <property type="evidence" value="ECO:0007669"/>
    <property type="project" value="UniProtKB-KW"/>
</dbReference>
<dbReference type="Proteomes" id="UP000552038">
    <property type="component" value="Unassembled WGS sequence"/>
</dbReference>
<proteinExistence type="predicted"/>
<evidence type="ECO:0000256" key="3">
    <source>
        <dbReference type="ARBA" id="ARBA00022840"/>
    </source>
</evidence>
<dbReference type="PROSITE" id="PS00211">
    <property type="entry name" value="ABC_TRANSPORTER_1"/>
    <property type="match status" value="1"/>
</dbReference>
<dbReference type="PROSITE" id="PS50893">
    <property type="entry name" value="ABC_TRANSPORTER_2"/>
    <property type="match status" value="1"/>
</dbReference>
<evidence type="ECO:0000313" key="6">
    <source>
        <dbReference type="EMBL" id="NOJ73752.1"/>
    </source>
</evidence>
<evidence type="ECO:0000256" key="4">
    <source>
        <dbReference type="SAM" id="MobiDB-lite"/>
    </source>
</evidence>
<keyword evidence="1" id="KW-0813">Transport</keyword>
<dbReference type="InterPro" id="IPR003593">
    <property type="entry name" value="AAA+_ATPase"/>
</dbReference>
<keyword evidence="2" id="KW-0547">Nucleotide-binding</keyword>
<dbReference type="InterPro" id="IPR050763">
    <property type="entry name" value="ABC_transporter_ATP-binding"/>
</dbReference>
<dbReference type="Gene3D" id="3.40.50.300">
    <property type="entry name" value="P-loop containing nucleotide triphosphate hydrolases"/>
    <property type="match status" value="1"/>
</dbReference>
<dbReference type="InterPro" id="IPR017871">
    <property type="entry name" value="ABC_transporter-like_CS"/>
</dbReference>
<dbReference type="SMART" id="SM00382">
    <property type="entry name" value="AAA"/>
    <property type="match status" value="1"/>
</dbReference>